<sequence>SQCVPVRADDHTCSLRPPPRPIPEPRPDQATMSTEELFQKAAEDVKNLKSQPTNEELLELYALFKQGSVGDVNTARPGMLDLKGKAKWDAWNGKKGTSQDAAKTAYIAKVKELQDKYGMK</sequence>
<dbReference type="GO" id="GO:0006631">
    <property type="term" value="P:fatty acid metabolic process"/>
    <property type="evidence" value="ECO:0007669"/>
    <property type="project" value="TreeGrafter"/>
</dbReference>
<organism evidence="5">
    <name type="scientific">Anthurium amnicola</name>
    <dbReference type="NCBI Taxonomy" id="1678845"/>
    <lineage>
        <taxon>Eukaryota</taxon>
        <taxon>Viridiplantae</taxon>
        <taxon>Streptophyta</taxon>
        <taxon>Embryophyta</taxon>
        <taxon>Tracheophyta</taxon>
        <taxon>Spermatophyta</taxon>
        <taxon>Magnoliopsida</taxon>
        <taxon>Liliopsida</taxon>
        <taxon>Araceae</taxon>
        <taxon>Pothoideae</taxon>
        <taxon>Potheae</taxon>
        <taxon>Anthurium</taxon>
    </lineage>
</organism>
<gene>
    <name evidence="5" type="primary">DBI</name>
    <name evidence="5" type="ORF">g.33777</name>
</gene>
<dbReference type="GO" id="GO:0000062">
    <property type="term" value="F:fatty-acyl-CoA binding"/>
    <property type="evidence" value="ECO:0007669"/>
    <property type="project" value="InterPro"/>
</dbReference>
<comment type="similarity">
    <text evidence="1">Belongs to the ACBP family.</text>
</comment>
<dbReference type="PRINTS" id="PR00689">
    <property type="entry name" value="ACOABINDINGP"/>
</dbReference>
<dbReference type="InterPro" id="IPR014352">
    <property type="entry name" value="FERM/acyl-CoA-bd_prot_sf"/>
</dbReference>
<evidence type="ECO:0000313" key="5">
    <source>
        <dbReference type="EMBL" id="JAT65832.1"/>
    </source>
</evidence>
<keyword evidence="2" id="KW-0446">Lipid-binding</keyword>
<dbReference type="InterPro" id="IPR035984">
    <property type="entry name" value="Acyl-CoA-binding_sf"/>
</dbReference>
<evidence type="ECO:0000256" key="2">
    <source>
        <dbReference type="ARBA" id="ARBA00023121"/>
    </source>
</evidence>
<accession>A0A1D1ZFS7</accession>
<protein>
    <submittedName>
        <fullName evidence="5">Acyl-CoA-binding protein</fullName>
    </submittedName>
</protein>
<dbReference type="CDD" id="cd00435">
    <property type="entry name" value="ACBP"/>
    <property type="match status" value="1"/>
</dbReference>
<dbReference type="FunFam" id="1.20.80.10:FF:000010">
    <property type="entry name" value="Acyl-CoA-binding domain-containing protein 5"/>
    <property type="match status" value="1"/>
</dbReference>
<reference evidence="5" key="1">
    <citation type="submission" date="2015-07" db="EMBL/GenBank/DDBJ databases">
        <title>Transcriptome Assembly of Anthurium amnicola.</title>
        <authorList>
            <person name="Suzuki J."/>
        </authorList>
    </citation>
    <scope>NUCLEOTIDE SEQUENCE</scope>
</reference>
<dbReference type="Pfam" id="PF00887">
    <property type="entry name" value="ACBP"/>
    <property type="match status" value="1"/>
</dbReference>
<dbReference type="AlphaFoldDB" id="A0A1D1ZFS7"/>
<name>A0A1D1ZFS7_9ARAE</name>
<evidence type="ECO:0000256" key="1">
    <source>
        <dbReference type="ARBA" id="ARBA00005567"/>
    </source>
</evidence>
<feature type="non-terminal residue" evidence="5">
    <location>
        <position position="1"/>
    </location>
</feature>
<dbReference type="PROSITE" id="PS00880">
    <property type="entry name" value="ACB_1"/>
    <property type="match status" value="1"/>
</dbReference>
<feature type="region of interest" description="Disordered" evidence="3">
    <location>
        <begin position="1"/>
        <end position="32"/>
    </location>
</feature>
<dbReference type="SUPFAM" id="SSF47027">
    <property type="entry name" value="Acyl-CoA binding protein"/>
    <property type="match status" value="1"/>
</dbReference>
<dbReference type="PANTHER" id="PTHR23310:SF62">
    <property type="entry name" value="ACYL-COA BINDING PROTEIN 1, ISOFORM A"/>
    <property type="match status" value="1"/>
</dbReference>
<dbReference type="InterPro" id="IPR022408">
    <property type="entry name" value="Acyl-CoA-binding_prot_CS"/>
</dbReference>
<dbReference type="EMBL" id="GDJX01002104">
    <property type="protein sequence ID" value="JAT65832.1"/>
    <property type="molecule type" value="Transcribed_RNA"/>
</dbReference>
<feature type="domain" description="ACB" evidence="4">
    <location>
        <begin position="34"/>
        <end position="119"/>
    </location>
</feature>
<dbReference type="PROSITE" id="PS51228">
    <property type="entry name" value="ACB_2"/>
    <property type="match status" value="1"/>
</dbReference>
<proteinExistence type="inferred from homology"/>
<evidence type="ECO:0000256" key="3">
    <source>
        <dbReference type="SAM" id="MobiDB-lite"/>
    </source>
</evidence>
<dbReference type="Gene3D" id="1.20.80.10">
    <property type="match status" value="1"/>
</dbReference>
<evidence type="ECO:0000259" key="4">
    <source>
        <dbReference type="PROSITE" id="PS51228"/>
    </source>
</evidence>
<dbReference type="InterPro" id="IPR000582">
    <property type="entry name" value="Acyl-CoA-binding_protein"/>
</dbReference>
<dbReference type="PANTHER" id="PTHR23310">
    <property type="entry name" value="ACYL-COA-BINDING PROTEIN, ACBP"/>
    <property type="match status" value="1"/>
</dbReference>